<name>A0A6N9SYR5_9HYPH</name>
<dbReference type="InterPro" id="IPR029068">
    <property type="entry name" value="Glyas_Bleomycin-R_OHBP_Dase"/>
</dbReference>
<evidence type="ECO:0000259" key="1">
    <source>
        <dbReference type="PROSITE" id="PS51819"/>
    </source>
</evidence>
<dbReference type="Gene3D" id="3.30.720.110">
    <property type="match status" value="1"/>
</dbReference>
<gene>
    <name evidence="2" type="ORF">GTK09_05920</name>
</gene>
<accession>A0A6N9SYR5</accession>
<protein>
    <submittedName>
        <fullName evidence="2">Glyoxalase</fullName>
    </submittedName>
</protein>
<dbReference type="AlphaFoldDB" id="A0A6N9SYR5"/>
<dbReference type="EMBL" id="JAAAMG010000003">
    <property type="protein sequence ID" value="NDW03961.1"/>
    <property type="molecule type" value="Genomic_DNA"/>
</dbReference>
<feature type="domain" description="VOC" evidence="1">
    <location>
        <begin position="3"/>
        <end position="129"/>
    </location>
</feature>
<dbReference type="Pfam" id="PF00903">
    <property type="entry name" value="Glyoxalase"/>
    <property type="match status" value="1"/>
</dbReference>
<dbReference type="InterPro" id="IPR037523">
    <property type="entry name" value="VOC_core"/>
</dbReference>
<organism evidence="2 3">
    <name type="scientific">Jiella pacifica</name>
    <dbReference type="NCBI Taxonomy" id="2696469"/>
    <lineage>
        <taxon>Bacteria</taxon>
        <taxon>Pseudomonadati</taxon>
        <taxon>Pseudomonadota</taxon>
        <taxon>Alphaproteobacteria</taxon>
        <taxon>Hyphomicrobiales</taxon>
        <taxon>Aurantimonadaceae</taxon>
        <taxon>Jiella</taxon>
    </lineage>
</organism>
<reference evidence="2 3" key="1">
    <citation type="submission" date="2020-01" db="EMBL/GenBank/DDBJ databases">
        <title>Jiella pacifica sp. nov.</title>
        <authorList>
            <person name="Xue Z."/>
            <person name="Zhu S."/>
            <person name="Chen J."/>
            <person name="Yang J."/>
        </authorList>
    </citation>
    <scope>NUCLEOTIDE SEQUENCE [LARGE SCALE GENOMIC DNA]</scope>
    <source>
        <strain evidence="2 3">40Bstr34</strain>
    </source>
</reference>
<dbReference type="Gene3D" id="3.30.720.120">
    <property type="match status" value="1"/>
</dbReference>
<dbReference type="SUPFAM" id="SSF54593">
    <property type="entry name" value="Glyoxalase/Bleomycin resistance protein/Dihydroxybiphenyl dioxygenase"/>
    <property type="match status" value="1"/>
</dbReference>
<sequence>MTSSVIPTLRYANAGAMIGWLCSVFGFERRAVHESEDGGILHAELVHGDGMVMIGDARDDGFGALQAPPPAGGKVTQSPYVLVEDIDQLYAAVKAAGATVVMDLEDKDYGSREFSCRDPEGHLWNFGTYDPWRTGA</sequence>
<dbReference type="Proteomes" id="UP000469011">
    <property type="component" value="Unassembled WGS sequence"/>
</dbReference>
<dbReference type="PROSITE" id="PS51819">
    <property type="entry name" value="VOC"/>
    <property type="match status" value="1"/>
</dbReference>
<evidence type="ECO:0000313" key="3">
    <source>
        <dbReference type="Proteomes" id="UP000469011"/>
    </source>
</evidence>
<dbReference type="PANTHER" id="PTHR34109">
    <property type="entry name" value="BNAUNNG04460D PROTEIN-RELATED"/>
    <property type="match status" value="1"/>
</dbReference>
<keyword evidence="3" id="KW-1185">Reference proteome</keyword>
<proteinExistence type="predicted"/>
<dbReference type="PANTHER" id="PTHR34109:SF1">
    <property type="entry name" value="VOC DOMAIN-CONTAINING PROTEIN"/>
    <property type="match status" value="1"/>
</dbReference>
<dbReference type="RefSeq" id="WP_163461845.1">
    <property type="nucleotide sequence ID" value="NZ_JAAAMG010000003.1"/>
</dbReference>
<evidence type="ECO:0000313" key="2">
    <source>
        <dbReference type="EMBL" id="NDW03961.1"/>
    </source>
</evidence>
<dbReference type="InterPro" id="IPR004360">
    <property type="entry name" value="Glyas_Fos-R_dOase_dom"/>
</dbReference>
<comment type="caution">
    <text evidence="2">The sequence shown here is derived from an EMBL/GenBank/DDBJ whole genome shotgun (WGS) entry which is preliminary data.</text>
</comment>